<dbReference type="RefSeq" id="WP_183393824.1">
    <property type="nucleotide sequence ID" value="NZ_JACIDR010000001.1"/>
</dbReference>
<feature type="transmembrane region" description="Helical" evidence="1">
    <location>
        <begin position="38"/>
        <end position="61"/>
    </location>
</feature>
<keyword evidence="4" id="KW-1185">Reference proteome</keyword>
<feature type="chain" id="PRO_5030541253" description="DUF1236 domain-containing protein" evidence="2">
    <location>
        <begin position="23"/>
        <end position="127"/>
    </location>
</feature>
<evidence type="ECO:0000313" key="4">
    <source>
        <dbReference type="Proteomes" id="UP000528964"/>
    </source>
</evidence>
<gene>
    <name evidence="3" type="ORF">GGR24_000630</name>
</gene>
<dbReference type="Pfam" id="PF06823">
    <property type="entry name" value="DUF1236"/>
    <property type="match status" value="1"/>
</dbReference>
<keyword evidence="2" id="KW-0732">Signal</keyword>
<keyword evidence="1" id="KW-0812">Transmembrane</keyword>
<dbReference type="EMBL" id="JACIDR010000001">
    <property type="protein sequence ID" value="MBB3971997.1"/>
    <property type="molecule type" value="Genomic_DNA"/>
</dbReference>
<name>A0A7W6D0V3_9HYPH</name>
<evidence type="ECO:0000256" key="1">
    <source>
        <dbReference type="SAM" id="Phobius"/>
    </source>
</evidence>
<reference evidence="3 4" key="1">
    <citation type="submission" date="2020-08" db="EMBL/GenBank/DDBJ databases">
        <title>Genomic Encyclopedia of Type Strains, Phase IV (KMG-IV): sequencing the most valuable type-strain genomes for metagenomic binning, comparative biology and taxonomic classification.</title>
        <authorList>
            <person name="Goeker M."/>
        </authorList>
    </citation>
    <scope>NUCLEOTIDE SEQUENCE [LARGE SCALE GENOMIC DNA]</scope>
    <source>
        <strain evidence="3 4">DSM 25481</strain>
    </source>
</reference>
<dbReference type="Proteomes" id="UP000528964">
    <property type="component" value="Unassembled WGS sequence"/>
</dbReference>
<protein>
    <recommendedName>
        <fullName evidence="5">DUF1236 domain-containing protein</fullName>
    </recommendedName>
</protein>
<proteinExistence type="predicted"/>
<evidence type="ECO:0008006" key="5">
    <source>
        <dbReference type="Google" id="ProtNLM"/>
    </source>
</evidence>
<evidence type="ECO:0000256" key="2">
    <source>
        <dbReference type="SAM" id="SignalP"/>
    </source>
</evidence>
<dbReference type="AlphaFoldDB" id="A0A7W6D0V3"/>
<evidence type="ECO:0000313" key="3">
    <source>
        <dbReference type="EMBL" id="MBB3971997.1"/>
    </source>
</evidence>
<keyword evidence="1" id="KW-1133">Transmembrane helix</keyword>
<feature type="signal peptide" evidence="2">
    <location>
        <begin position="1"/>
        <end position="22"/>
    </location>
</feature>
<accession>A0A7W6D0V3</accession>
<comment type="caution">
    <text evidence="3">The sequence shown here is derived from an EMBL/GenBank/DDBJ whole genome shotgun (WGS) entry which is preliminary data.</text>
</comment>
<dbReference type="InterPro" id="IPR009642">
    <property type="entry name" value="DUF1236"/>
</dbReference>
<organism evidence="3 4">
    <name type="scientific">Hansschlegelia beijingensis</name>
    <dbReference type="NCBI Taxonomy" id="1133344"/>
    <lineage>
        <taxon>Bacteria</taxon>
        <taxon>Pseudomonadati</taxon>
        <taxon>Pseudomonadota</taxon>
        <taxon>Alphaproteobacteria</taxon>
        <taxon>Hyphomicrobiales</taxon>
        <taxon>Methylopilaceae</taxon>
        <taxon>Hansschlegelia</taxon>
    </lineage>
</organism>
<sequence>MRSKTLVLALALGLAAPAAAFAQEGTASGVAGGAATGAVLGGPVGAAAGAVAGGVIGTAIAPPKKVKEYVVREERPSVRYEGEVVVGKALPQDVEIYQVPDSDYSYTVVNDRRYIVDSDRKVVEVVE</sequence>
<keyword evidence="1" id="KW-0472">Membrane</keyword>